<evidence type="ECO:0000313" key="4">
    <source>
        <dbReference type="Proteomes" id="UP000321570"/>
    </source>
</evidence>
<dbReference type="AlphaFoldDB" id="A0A0R3SWP6"/>
<gene>
    <name evidence="1" type="ORF">HDID_LOCUS10119</name>
    <name evidence="2" type="ORF">WMSIL1_LOCUS2387</name>
</gene>
<name>A0A0R3SWP6_HYMDI</name>
<evidence type="ECO:0000313" key="1">
    <source>
        <dbReference type="EMBL" id="VDL62713.1"/>
    </source>
</evidence>
<evidence type="ECO:0000313" key="2">
    <source>
        <dbReference type="EMBL" id="VUZ41796.1"/>
    </source>
</evidence>
<dbReference type="EMBL" id="CABIJS010000066">
    <property type="protein sequence ID" value="VUZ41796.1"/>
    <property type="molecule type" value="Genomic_DNA"/>
</dbReference>
<sequence length="159" mass="18258">MSLVDSSSQFNAQKVSSAPDIVEVRDACVGDENKVDEEDFKRTILLDQWRRRLRAKDFVDQLLEKEERIREEESGCVYFQPQMRMHFGARVENGLMTEDQFCYHHRGIGSGNFSAPNNLSASTPALSSLNNNSSLYSGPSNWNLNYNHNTNWVNYFPQT</sequence>
<evidence type="ECO:0000313" key="3">
    <source>
        <dbReference type="Proteomes" id="UP000274504"/>
    </source>
</evidence>
<accession>A0A0R3SWP6</accession>
<proteinExistence type="predicted"/>
<reference evidence="2 4" key="3">
    <citation type="submission" date="2019-07" db="EMBL/GenBank/DDBJ databases">
        <authorList>
            <person name="Jastrzebski P J."/>
            <person name="Paukszto L."/>
            <person name="Jastrzebski P J."/>
        </authorList>
    </citation>
    <scope>NUCLEOTIDE SEQUENCE [LARGE SCALE GENOMIC DNA]</scope>
    <source>
        <strain evidence="2 4">WMS-il1</strain>
    </source>
</reference>
<dbReference type="Proteomes" id="UP000274504">
    <property type="component" value="Unassembled WGS sequence"/>
</dbReference>
<evidence type="ECO:0000313" key="5">
    <source>
        <dbReference type="WBParaSite" id="HDID_0001012101-mRNA-1"/>
    </source>
</evidence>
<reference evidence="1 3" key="2">
    <citation type="submission" date="2018-11" db="EMBL/GenBank/DDBJ databases">
        <authorList>
            <consortium name="Pathogen Informatics"/>
        </authorList>
    </citation>
    <scope>NUCLEOTIDE SEQUENCE [LARGE SCALE GENOMIC DNA]</scope>
</reference>
<protein>
    <submittedName>
        <fullName evidence="1 5">Uncharacterized protein</fullName>
    </submittedName>
</protein>
<keyword evidence="4" id="KW-1185">Reference proteome</keyword>
<dbReference type="OrthoDB" id="6277404at2759"/>
<dbReference type="WBParaSite" id="HDID_0001012101-mRNA-1">
    <property type="protein sequence ID" value="HDID_0001012101-mRNA-1"/>
    <property type="gene ID" value="HDID_0001012101"/>
</dbReference>
<dbReference type="Proteomes" id="UP000321570">
    <property type="component" value="Unassembled WGS sequence"/>
</dbReference>
<dbReference type="EMBL" id="UYSG01011530">
    <property type="protein sequence ID" value="VDL62713.1"/>
    <property type="molecule type" value="Genomic_DNA"/>
</dbReference>
<reference evidence="5" key="1">
    <citation type="submission" date="2017-02" db="UniProtKB">
        <authorList>
            <consortium name="WormBaseParasite"/>
        </authorList>
    </citation>
    <scope>IDENTIFICATION</scope>
</reference>
<organism evidence="5">
    <name type="scientific">Hymenolepis diminuta</name>
    <name type="common">Rat tapeworm</name>
    <dbReference type="NCBI Taxonomy" id="6216"/>
    <lineage>
        <taxon>Eukaryota</taxon>
        <taxon>Metazoa</taxon>
        <taxon>Spiralia</taxon>
        <taxon>Lophotrochozoa</taxon>
        <taxon>Platyhelminthes</taxon>
        <taxon>Cestoda</taxon>
        <taxon>Eucestoda</taxon>
        <taxon>Cyclophyllidea</taxon>
        <taxon>Hymenolepididae</taxon>
        <taxon>Hymenolepis</taxon>
    </lineage>
</organism>